<evidence type="ECO:0000313" key="1">
    <source>
        <dbReference type="EMBL" id="ART31119.1"/>
    </source>
</evidence>
<dbReference type="AlphaFoldDB" id="A0A1Y0B187"/>
<sequence>MGGLVGGTGEPRELVRCVGQRARSTPFSFLIDPFLRAIHIAGAACLILDY</sequence>
<accession>A0A1Y0B187</accession>
<gene>
    <name evidence="1" type="ORF">AEK19_MT0888</name>
</gene>
<dbReference type="EMBL" id="KY774314">
    <property type="protein sequence ID" value="ART31119.1"/>
    <property type="molecule type" value="Genomic_DNA"/>
</dbReference>
<organism evidence="1">
    <name type="scientific">Utricularia reniformis</name>
    <dbReference type="NCBI Taxonomy" id="192314"/>
    <lineage>
        <taxon>Eukaryota</taxon>
        <taxon>Viridiplantae</taxon>
        <taxon>Streptophyta</taxon>
        <taxon>Embryophyta</taxon>
        <taxon>Tracheophyta</taxon>
        <taxon>Spermatophyta</taxon>
        <taxon>Magnoliopsida</taxon>
        <taxon>eudicotyledons</taxon>
        <taxon>Gunneridae</taxon>
        <taxon>Pentapetalae</taxon>
        <taxon>asterids</taxon>
        <taxon>lamiids</taxon>
        <taxon>Lamiales</taxon>
        <taxon>Lentibulariaceae</taxon>
        <taxon>Utricularia</taxon>
    </lineage>
</organism>
<geneLocation type="mitochondrion" evidence="1"/>
<name>A0A1Y0B187_9LAMI</name>
<reference evidence="1" key="1">
    <citation type="submission" date="2017-03" db="EMBL/GenBank/DDBJ databases">
        <title>The mitochondrial genome of the carnivorous plant Utricularia reniformis (Lentibulariaceae): structure, comparative analysis and evolutionary landmarks.</title>
        <authorList>
            <person name="Silva S.R."/>
            <person name="Alvarenga D.O."/>
            <person name="Michael T.P."/>
            <person name="Miranda V.F.O."/>
            <person name="Varani A.M."/>
        </authorList>
    </citation>
    <scope>NUCLEOTIDE SEQUENCE</scope>
</reference>
<protein>
    <submittedName>
        <fullName evidence="1">Uncharacterized protein</fullName>
    </submittedName>
</protein>
<proteinExistence type="predicted"/>
<keyword evidence="1" id="KW-0496">Mitochondrion</keyword>